<dbReference type="Pfam" id="PF09411">
    <property type="entry name" value="PagL"/>
    <property type="match status" value="1"/>
</dbReference>
<dbReference type="RefSeq" id="WP_111275825.1">
    <property type="nucleotide sequence ID" value="NZ_QFYS01000003.1"/>
</dbReference>
<dbReference type="Proteomes" id="UP000249524">
    <property type="component" value="Unassembled WGS sequence"/>
</dbReference>
<proteinExistence type="predicted"/>
<sequence length="199" mass="21917">MRNLRLIAPLSFAIVLAPATALAGEAFVGVYAHDVDDGISYGRFEDGAQIVAGVRTTALDELGFIGRPRVHLLAGANTSDGVNYLATGLAWRFNLNRQLYIQPGLGVAIHDGHVNLPSPDEPGLTPEERLRRIEARRNRLDLNSRVLFEPELSVGWRATSRLSLELSWIHLSHGRLAGRYNPGVADVGLRVLYRYGLDR</sequence>
<evidence type="ECO:0000256" key="1">
    <source>
        <dbReference type="SAM" id="SignalP"/>
    </source>
</evidence>
<gene>
    <name evidence="2" type="ORF">DJ019_09765</name>
</gene>
<accession>A0A328BHU3</accession>
<dbReference type="EMBL" id="QFYS01000003">
    <property type="protein sequence ID" value="RAK66517.1"/>
    <property type="molecule type" value="Genomic_DNA"/>
</dbReference>
<evidence type="ECO:0000313" key="3">
    <source>
        <dbReference type="Proteomes" id="UP000249524"/>
    </source>
</evidence>
<evidence type="ECO:0000313" key="2">
    <source>
        <dbReference type="EMBL" id="RAK66517.1"/>
    </source>
</evidence>
<reference evidence="2 3" key="1">
    <citation type="submission" date="2018-05" db="EMBL/GenBank/DDBJ databases">
        <authorList>
            <person name="Lanie J.A."/>
            <person name="Ng W.-L."/>
            <person name="Kazmierczak K.M."/>
            <person name="Andrzejewski T.M."/>
            <person name="Davidsen T.M."/>
            <person name="Wayne K.J."/>
            <person name="Tettelin H."/>
            <person name="Glass J.I."/>
            <person name="Rusch D."/>
            <person name="Podicherti R."/>
            <person name="Tsui H.-C.T."/>
            <person name="Winkler M.E."/>
        </authorList>
    </citation>
    <scope>NUCLEOTIDE SEQUENCE [LARGE SCALE GENOMIC DNA]</scope>
    <source>
        <strain evidence="2 3">BUT-10</strain>
    </source>
</reference>
<dbReference type="AlphaFoldDB" id="A0A328BHU3"/>
<comment type="caution">
    <text evidence="2">The sequence shown here is derived from an EMBL/GenBank/DDBJ whole genome shotgun (WGS) entry which is preliminary data.</text>
</comment>
<keyword evidence="2" id="KW-0378">Hydrolase</keyword>
<feature type="chain" id="PRO_5016431314" evidence="1">
    <location>
        <begin position="24"/>
        <end position="199"/>
    </location>
</feature>
<protein>
    <submittedName>
        <fullName evidence="2">Acyloxyacyl hydrolase</fullName>
    </submittedName>
</protein>
<feature type="signal peptide" evidence="1">
    <location>
        <begin position="1"/>
        <end position="23"/>
    </location>
</feature>
<keyword evidence="3" id="KW-1185">Reference proteome</keyword>
<dbReference type="InterPro" id="IPR018550">
    <property type="entry name" value="Lipid-A_deacylase-rel"/>
</dbReference>
<organism evidence="2 3">
    <name type="scientific">Phenylobacterium kunshanense</name>
    <dbReference type="NCBI Taxonomy" id="1445034"/>
    <lineage>
        <taxon>Bacteria</taxon>
        <taxon>Pseudomonadati</taxon>
        <taxon>Pseudomonadota</taxon>
        <taxon>Alphaproteobacteria</taxon>
        <taxon>Caulobacterales</taxon>
        <taxon>Caulobacteraceae</taxon>
        <taxon>Phenylobacterium</taxon>
    </lineage>
</organism>
<name>A0A328BHU3_9CAUL</name>
<keyword evidence="1" id="KW-0732">Signal</keyword>
<dbReference type="GO" id="GO:0016787">
    <property type="term" value="F:hydrolase activity"/>
    <property type="evidence" value="ECO:0007669"/>
    <property type="project" value="UniProtKB-KW"/>
</dbReference>
<dbReference type="OrthoDB" id="8112769at2"/>
<dbReference type="Gene3D" id="2.40.160.20">
    <property type="match status" value="1"/>
</dbReference>